<name>N6TSL2_DENPD</name>
<feature type="non-terminal residue" evidence="2">
    <location>
        <position position="1"/>
    </location>
</feature>
<reference evidence="3" key="2">
    <citation type="submission" date="2024-08" db="UniProtKB">
        <authorList>
            <consortium name="EnsemblMetazoa"/>
        </authorList>
    </citation>
    <scope>IDENTIFICATION</scope>
</reference>
<evidence type="ECO:0000256" key="1">
    <source>
        <dbReference type="SAM" id="SignalP"/>
    </source>
</evidence>
<gene>
    <name evidence="3" type="primary">109543280</name>
    <name evidence="2" type="ORF">YQE_11113</name>
</gene>
<keyword evidence="1" id="KW-0732">Signal</keyword>
<dbReference type="EnsemblMetazoa" id="XM_019912900.1">
    <property type="protein sequence ID" value="XP_019768459.1"/>
    <property type="gene ID" value="LOC109543280"/>
</dbReference>
<evidence type="ECO:0000313" key="3">
    <source>
        <dbReference type="EnsemblMetazoa" id="XP_019768459.1"/>
    </source>
</evidence>
<dbReference type="Proteomes" id="UP000019118">
    <property type="component" value="Unassembled WGS sequence"/>
</dbReference>
<reference evidence="2 4" key="1">
    <citation type="journal article" date="2013" name="Genome Biol.">
        <title>Draft genome of the mountain pine beetle, Dendroctonus ponderosae Hopkins, a major forest pest.</title>
        <authorList>
            <person name="Keeling C.I."/>
            <person name="Yuen M.M."/>
            <person name="Liao N.Y."/>
            <person name="Docking T.R."/>
            <person name="Chan S.K."/>
            <person name="Taylor G.A."/>
            <person name="Palmquist D.L."/>
            <person name="Jackman S.D."/>
            <person name="Nguyen A."/>
            <person name="Li M."/>
            <person name="Henderson H."/>
            <person name="Janes J.K."/>
            <person name="Zhao Y."/>
            <person name="Pandoh P."/>
            <person name="Moore R."/>
            <person name="Sperling F.A."/>
            <person name="Huber D.P."/>
            <person name="Birol I."/>
            <person name="Jones S.J."/>
            <person name="Bohlmann J."/>
        </authorList>
    </citation>
    <scope>NUCLEOTIDE SEQUENCE</scope>
</reference>
<evidence type="ECO:0000313" key="4">
    <source>
        <dbReference type="Proteomes" id="UP000019118"/>
    </source>
</evidence>
<accession>N6TSL2</accession>
<dbReference type="EMBL" id="KB741231">
    <property type="protein sequence ID" value="ENN72250.1"/>
    <property type="molecule type" value="Genomic_DNA"/>
</dbReference>
<proteinExistence type="predicted"/>
<organism evidence="2">
    <name type="scientific">Dendroctonus ponderosae</name>
    <name type="common">Mountain pine beetle</name>
    <dbReference type="NCBI Taxonomy" id="77166"/>
    <lineage>
        <taxon>Eukaryota</taxon>
        <taxon>Metazoa</taxon>
        <taxon>Ecdysozoa</taxon>
        <taxon>Arthropoda</taxon>
        <taxon>Hexapoda</taxon>
        <taxon>Insecta</taxon>
        <taxon>Pterygota</taxon>
        <taxon>Neoptera</taxon>
        <taxon>Endopterygota</taxon>
        <taxon>Coleoptera</taxon>
        <taxon>Polyphaga</taxon>
        <taxon>Cucujiformia</taxon>
        <taxon>Curculionidae</taxon>
        <taxon>Scolytinae</taxon>
        <taxon>Dendroctonus</taxon>
    </lineage>
</organism>
<dbReference type="AlphaFoldDB" id="N6TSL2"/>
<evidence type="ECO:0000313" key="2">
    <source>
        <dbReference type="EMBL" id="ENN72250.1"/>
    </source>
</evidence>
<feature type="chain" id="PRO_5010971869" evidence="1">
    <location>
        <begin position="19"/>
        <end position="361"/>
    </location>
</feature>
<dbReference type="KEGG" id="dpa:109543280"/>
<sequence>MGVKLFFLLSLAACTAQAIQLTKENNLAQAADLQKQLQSLTHSALSLGSAEVRQHVLDEIIDSPKAAVLRVAQLLLTKSNAEVSEVLDEFNAGLGFQLLVIQGEYVTLDALAFEKMLSQKASAISRALYPDDYYQSLILYGALQKKILALSPEMRTVIQTAKVPVSKLSKALTTRGFARGGLSEIQAKSVLDQLISAVEIAACNVVVSDIYDQVNSTLQSCITYLGTITVETTDSSIWESIVVVVVNLVVDLGESLVEYANSLTASYASSVCDDLFSSSSDSDSRKRRDLSAAVDVGQVALINRNILTDLVDLVWQLLAPILNNVAKLAVQMVADAVTSEVDGIVTSAVLAANDYIDDILS</sequence>
<protein>
    <submittedName>
        <fullName evidence="2 3">Uncharacterized protein</fullName>
    </submittedName>
</protein>
<feature type="signal peptide" evidence="1">
    <location>
        <begin position="1"/>
        <end position="18"/>
    </location>
</feature>
<dbReference type="HOGENOM" id="CLU_767840_0_0_1"/>
<keyword evidence="4" id="KW-1185">Reference proteome</keyword>